<dbReference type="KEGG" id="tpz:Tph_c22680"/>
<feature type="active site" description="Schiff-base intermediate with acetaldehyde" evidence="7">
    <location>
        <position position="159"/>
    </location>
</feature>
<comment type="function">
    <text evidence="6 7">Catalyzes a reversible aldol reaction between acetaldehyde and D-glyceraldehyde 3-phosphate to generate 2-deoxy-D-ribose 5-phosphate.</text>
</comment>
<organism evidence="8 9">
    <name type="scientific">Thermacetogenium phaeum (strain ATCC BAA-254 / DSM 26808 / PB)</name>
    <dbReference type="NCBI Taxonomy" id="1089553"/>
    <lineage>
        <taxon>Bacteria</taxon>
        <taxon>Bacillati</taxon>
        <taxon>Bacillota</taxon>
        <taxon>Clostridia</taxon>
        <taxon>Thermoanaerobacterales</taxon>
        <taxon>Thermoanaerobacteraceae</taxon>
        <taxon>Thermacetogenium</taxon>
    </lineage>
</organism>
<dbReference type="STRING" id="1089553.Tph_c22680"/>
<dbReference type="InterPro" id="IPR013785">
    <property type="entry name" value="Aldolase_TIM"/>
</dbReference>
<dbReference type="HOGENOM" id="CLU_053595_0_2_9"/>
<comment type="pathway">
    <text evidence="7">Carbohydrate degradation; 2-deoxy-D-ribose 1-phosphate degradation; D-glyceraldehyde 3-phosphate and acetaldehyde from 2-deoxy-alpha-D-ribose 1-phosphate: step 2/2.</text>
</comment>
<dbReference type="GO" id="GO:0005737">
    <property type="term" value="C:cytoplasm"/>
    <property type="evidence" value="ECO:0007669"/>
    <property type="project" value="UniProtKB-SubCell"/>
</dbReference>
<keyword evidence="2 7" id="KW-0963">Cytoplasm</keyword>
<evidence type="ECO:0000256" key="6">
    <source>
        <dbReference type="ARBA" id="ARBA00056337"/>
    </source>
</evidence>
<dbReference type="GO" id="GO:0006018">
    <property type="term" value="P:2-deoxyribose 1-phosphate catabolic process"/>
    <property type="evidence" value="ECO:0007669"/>
    <property type="project" value="UniProtKB-UniRule"/>
</dbReference>
<dbReference type="PIRSF" id="PIRSF001357">
    <property type="entry name" value="DeoC"/>
    <property type="match status" value="1"/>
</dbReference>
<reference evidence="8 9" key="1">
    <citation type="journal article" date="2012" name="BMC Genomics">
        <title>Genome-guided analysis of physiological and morphological traits of the fermentative acetate oxidizer Thermacetogenium phaeum.</title>
        <authorList>
            <person name="Oehler D."/>
            <person name="Poehlein A."/>
            <person name="Leimbach A."/>
            <person name="Muller N."/>
            <person name="Daniel R."/>
            <person name="Gottschalk G."/>
            <person name="Schink B."/>
        </authorList>
    </citation>
    <scope>NUCLEOTIDE SEQUENCE [LARGE SCALE GENOMIC DNA]</scope>
    <source>
        <strain evidence="9">ATCC BAA-254 / DSM 26808 / PB</strain>
    </source>
</reference>
<dbReference type="InterPro" id="IPR011343">
    <property type="entry name" value="DeoC"/>
</dbReference>
<dbReference type="PANTHER" id="PTHR10889">
    <property type="entry name" value="DEOXYRIBOSE-PHOSPHATE ALDOLASE"/>
    <property type="match status" value="1"/>
</dbReference>
<dbReference type="InterPro" id="IPR002915">
    <property type="entry name" value="DeoC/FbaB/LacD_aldolase"/>
</dbReference>
<dbReference type="FunFam" id="3.20.20.70:FF:000044">
    <property type="entry name" value="Deoxyribose-phosphate aldolase"/>
    <property type="match status" value="1"/>
</dbReference>
<comment type="subcellular location">
    <subcellularLocation>
        <location evidence="7">Cytoplasm</location>
    </subcellularLocation>
</comment>
<comment type="catalytic activity">
    <reaction evidence="5 7">
        <text>2-deoxy-D-ribose 5-phosphate = D-glyceraldehyde 3-phosphate + acetaldehyde</text>
        <dbReference type="Rhea" id="RHEA:12821"/>
        <dbReference type="ChEBI" id="CHEBI:15343"/>
        <dbReference type="ChEBI" id="CHEBI:59776"/>
        <dbReference type="ChEBI" id="CHEBI:62877"/>
        <dbReference type="EC" id="4.1.2.4"/>
    </reaction>
</comment>
<evidence type="ECO:0000256" key="2">
    <source>
        <dbReference type="ARBA" id="ARBA00022490"/>
    </source>
</evidence>
<dbReference type="SMART" id="SM01133">
    <property type="entry name" value="DeoC"/>
    <property type="match status" value="1"/>
</dbReference>
<name>K4LHU4_THEPS</name>
<keyword evidence="3 7" id="KW-0456">Lyase</keyword>
<dbReference type="GO" id="GO:0016052">
    <property type="term" value="P:carbohydrate catabolic process"/>
    <property type="evidence" value="ECO:0007669"/>
    <property type="project" value="TreeGrafter"/>
</dbReference>
<dbReference type="GO" id="GO:0004139">
    <property type="term" value="F:deoxyribose-phosphate aldolase activity"/>
    <property type="evidence" value="ECO:0007669"/>
    <property type="project" value="UniProtKB-UniRule"/>
</dbReference>
<dbReference type="RefSeq" id="WP_015051330.1">
    <property type="nucleotide sequence ID" value="NC_018870.1"/>
</dbReference>
<dbReference type="NCBIfam" id="TIGR00126">
    <property type="entry name" value="deoC"/>
    <property type="match status" value="1"/>
</dbReference>
<evidence type="ECO:0000256" key="4">
    <source>
        <dbReference type="ARBA" id="ARBA00023270"/>
    </source>
</evidence>
<dbReference type="AlphaFoldDB" id="K4LHU4"/>
<comment type="similarity">
    <text evidence="1 7">Belongs to the DeoC/FbaB aldolase family. DeoC type 1 subfamily.</text>
</comment>
<proteinExistence type="inferred from homology"/>
<gene>
    <name evidence="7 8" type="primary">deoC</name>
    <name evidence="8" type="ordered locus">Tph_c22680</name>
</gene>
<dbReference type="SUPFAM" id="SSF51569">
    <property type="entry name" value="Aldolase"/>
    <property type="match status" value="1"/>
</dbReference>
<evidence type="ECO:0000256" key="5">
    <source>
        <dbReference type="ARBA" id="ARBA00048791"/>
    </source>
</evidence>
<protein>
    <recommendedName>
        <fullName evidence="7">Deoxyribose-phosphate aldolase</fullName>
        <shortName evidence="7">DERA</shortName>
        <ecNumber evidence="7">4.1.2.4</ecNumber>
    </recommendedName>
    <alternativeName>
        <fullName evidence="7">2-deoxy-D-ribose 5-phosphate aldolase</fullName>
    </alternativeName>
    <alternativeName>
        <fullName evidence="7">Phosphodeoxyriboaldolase</fullName>
        <shortName evidence="7">Deoxyriboaldolase</shortName>
    </alternativeName>
</protein>
<dbReference type="Proteomes" id="UP000000467">
    <property type="component" value="Chromosome"/>
</dbReference>
<dbReference type="CDD" id="cd00959">
    <property type="entry name" value="DeoC"/>
    <property type="match status" value="1"/>
</dbReference>
<feature type="active site" description="Proton donor/acceptor" evidence="7">
    <location>
        <position position="188"/>
    </location>
</feature>
<sequence>MVNLAPFIEHTLLRPDAVAEDYERLCREACECGFYGVCVPPQRVGLARSLLAGSAVRVVTVAGFPFGFQDLAAKEKEVEEALAEGADEVDAVIHIGALKEGRLDEVGREVSALVKVVSSAGKGEGRPLLKMIIETCYLTDEEKVAAAWLIRDAGADFVKTSTGFGPGGATVEDVALLIRATGGELRVKASGGIRTKEQALALITAGAARLGTSRGPDLVK</sequence>
<keyword evidence="9" id="KW-1185">Reference proteome</keyword>
<evidence type="ECO:0000256" key="1">
    <source>
        <dbReference type="ARBA" id="ARBA00010936"/>
    </source>
</evidence>
<dbReference type="OrthoDB" id="9778711at2"/>
<dbReference type="InterPro" id="IPR028581">
    <property type="entry name" value="DeoC_typeI"/>
</dbReference>
<dbReference type="EMBL" id="CP003732">
    <property type="protein sequence ID" value="AFV12458.1"/>
    <property type="molecule type" value="Genomic_DNA"/>
</dbReference>
<dbReference type="HAMAP" id="MF_00114">
    <property type="entry name" value="DeoC_type1"/>
    <property type="match status" value="1"/>
</dbReference>
<evidence type="ECO:0000256" key="7">
    <source>
        <dbReference type="HAMAP-Rule" id="MF_00114"/>
    </source>
</evidence>
<evidence type="ECO:0000256" key="3">
    <source>
        <dbReference type="ARBA" id="ARBA00023239"/>
    </source>
</evidence>
<dbReference type="Pfam" id="PF01791">
    <property type="entry name" value="DeoC"/>
    <property type="match status" value="1"/>
</dbReference>
<accession>K4LHU4</accession>
<dbReference type="PANTHER" id="PTHR10889:SF1">
    <property type="entry name" value="DEOXYRIBOSE-PHOSPHATE ALDOLASE"/>
    <property type="match status" value="1"/>
</dbReference>
<feature type="active site" description="Proton donor/acceptor" evidence="7">
    <location>
        <position position="90"/>
    </location>
</feature>
<dbReference type="eggNOG" id="COG0274">
    <property type="taxonomic scope" value="Bacteria"/>
</dbReference>
<evidence type="ECO:0000313" key="9">
    <source>
        <dbReference type="Proteomes" id="UP000000467"/>
    </source>
</evidence>
<dbReference type="Gene3D" id="3.20.20.70">
    <property type="entry name" value="Aldolase class I"/>
    <property type="match status" value="1"/>
</dbReference>
<dbReference type="UniPathway" id="UPA00002">
    <property type="reaction ID" value="UER00468"/>
</dbReference>
<keyword evidence="4 7" id="KW-0704">Schiff base</keyword>
<evidence type="ECO:0000313" key="8">
    <source>
        <dbReference type="EMBL" id="AFV12458.1"/>
    </source>
</evidence>
<dbReference type="EC" id="4.1.2.4" evidence="7"/>
<dbReference type="GO" id="GO:0009264">
    <property type="term" value="P:deoxyribonucleotide catabolic process"/>
    <property type="evidence" value="ECO:0007669"/>
    <property type="project" value="UniProtKB-UniRule"/>
</dbReference>